<evidence type="ECO:0000256" key="2">
    <source>
        <dbReference type="ARBA" id="ARBA00022448"/>
    </source>
</evidence>
<feature type="signal peptide" evidence="6">
    <location>
        <begin position="1"/>
        <end position="21"/>
    </location>
</feature>
<keyword evidence="3 6" id="KW-0732">Signal</keyword>
<dbReference type="PROSITE" id="PS51257">
    <property type="entry name" value="PROKAR_LIPOPROTEIN"/>
    <property type="match status" value="1"/>
</dbReference>
<dbReference type="Proteomes" id="UP000077134">
    <property type="component" value="Unassembled WGS sequence"/>
</dbReference>
<dbReference type="PANTHER" id="PTHR42953">
    <property type="entry name" value="HIGH-AFFINITY ZINC UPTAKE SYSTEM PROTEIN ZNUA-RELATED"/>
    <property type="match status" value="1"/>
</dbReference>
<evidence type="ECO:0000256" key="3">
    <source>
        <dbReference type="ARBA" id="ARBA00022729"/>
    </source>
</evidence>
<keyword evidence="2 4" id="KW-0813">Transport</keyword>
<feature type="compositionally biased region" description="Basic and acidic residues" evidence="5">
    <location>
        <begin position="137"/>
        <end position="181"/>
    </location>
</feature>
<dbReference type="GO" id="GO:0030001">
    <property type="term" value="P:metal ion transport"/>
    <property type="evidence" value="ECO:0007669"/>
    <property type="project" value="InterPro"/>
</dbReference>
<dbReference type="InterPro" id="IPR006129">
    <property type="entry name" value="AdhesinB"/>
</dbReference>
<dbReference type="InterPro" id="IPR050492">
    <property type="entry name" value="Bact_metal-bind_prot9"/>
</dbReference>
<evidence type="ECO:0000313" key="7">
    <source>
        <dbReference type="EMBL" id="OAB76563.1"/>
    </source>
</evidence>
<comment type="caution">
    <text evidence="7">The sequence shown here is derived from an EMBL/GenBank/DDBJ whole genome shotgun (WGS) entry which is preliminary data.</text>
</comment>
<feature type="chain" id="PRO_5038661023" evidence="6">
    <location>
        <begin position="22"/>
        <end position="355"/>
    </location>
</feature>
<sequence length="355" mass="39194">MKSYYKISLVFVALAAILVTGCGKNNVVSTNASNNASTSEGTVQSEQKLKVVTSFYPMYEFSKQVAGDHAEVVVLVPTGTEPHDWEPSAKDMALVSDADIFVYNGIVEEWADKALESASNDKRIVVEASHGIDLMEGEAHDHGDGEEAHEHEEGEVHADEEAHDHEEGEVHTHEEAHEHEHILDPHVWLSPVLAQKQVTAILDAFVKADPANEEDYRKNAEAYIAQLQQLDEEFEAGLKDIKSKEFVTQHAAFGYLAKEYGLTQVAIAGLSPEEEPSPDKMVDIVKFAKEHNVTTIFFETLADPKVADTIAKEMGVRTDVLNPIEGLTKDETDEQMDYISVMKKNLEGLIIALNG</sequence>
<dbReference type="RefSeq" id="WP_068655386.1">
    <property type="nucleotide sequence ID" value="NZ_CP017770.1"/>
</dbReference>
<dbReference type="CDD" id="cd01017">
    <property type="entry name" value="AdcA"/>
    <property type="match status" value="1"/>
</dbReference>
<evidence type="ECO:0000313" key="8">
    <source>
        <dbReference type="Proteomes" id="UP000077134"/>
    </source>
</evidence>
<dbReference type="Gene3D" id="3.40.50.1980">
    <property type="entry name" value="Nitrogenase molybdenum iron protein domain"/>
    <property type="match status" value="2"/>
</dbReference>
<evidence type="ECO:0000256" key="1">
    <source>
        <dbReference type="ARBA" id="ARBA00011028"/>
    </source>
</evidence>
<dbReference type="GO" id="GO:0007155">
    <property type="term" value="P:cell adhesion"/>
    <property type="evidence" value="ECO:0007669"/>
    <property type="project" value="InterPro"/>
</dbReference>
<dbReference type="InterPro" id="IPR006128">
    <property type="entry name" value="Lipoprotein_PsaA-like"/>
</dbReference>
<dbReference type="OrthoDB" id="9810636at2"/>
<dbReference type="PANTHER" id="PTHR42953:SF3">
    <property type="entry name" value="HIGH-AFFINITY ZINC UPTAKE SYSTEM PROTEIN ZNUA"/>
    <property type="match status" value="1"/>
</dbReference>
<accession>A0A167FHD2</accession>
<dbReference type="KEGG" id="pcx:LPB68_20795"/>
<dbReference type="STRING" id="1763538.LPB68_20795"/>
<gene>
    <name evidence="7" type="ORF">PNBC_03945</name>
</gene>
<proteinExistence type="inferred from homology"/>
<dbReference type="AlphaFoldDB" id="A0A167FHD2"/>
<dbReference type="EMBL" id="LSFN01000005">
    <property type="protein sequence ID" value="OAB76563.1"/>
    <property type="molecule type" value="Genomic_DNA"/>
</dbReference>
<keyword evidence="8" id="KW-1185">Reference proteome</keyword>
<dbReference type="PRINTS" id="PR00690">
    <property type="entry name" value="ADHESNFAMILY"/>
</dbReference>
<reference evidence="7 8" key="1">
    <citation type="submission" date="2016-02" db="EMBL/GenBank/DDBJ databases">
        <title>Paenibacillus sp. LPB0068, isolated from Crassostrea gigas.</title>
        <authorList>
            <person name="Shin S.-K."/>
            <person name="Yi H."/>
        </authorList>
    </citation>
    <scope>NUCLEOTIDE SEQUENCE [LARGE SCALE GENOMIC DNA]</scope>
    <source>
        <strain evidence="7 8">LPB0068</strain>
    </source>
</reference>
<dbReference type="Pfam" id="PF01297">
    <property type="entry name" value="ZnuA"/>
    <property type="match status" value="1"/>
</dbReference>
<organism evidence="7 8">
    <name type="scientific">Paenibacillus crassostreae</name>
    <dbReference type="NCBI Taxonomy" id="1763538"/>
    <lineage>
        <taxon>Bacteria</taxon>
        <taxon>Bacillati</taxon>
        <taxon>Bacillota</taxon>
        <taxon>Bacilli</taxon>
        <taxon>Bacillales</taxon>
        <taxon>Paenibacillaceae</taxon>
        <taxon>Paenibacillus</taxon>
    </lineage>
</organism>
<feature type="region of interest" description="Disordered" evidence="5">
    <location>
        <begin position="136"/>
        <end position="181"/>
    </location>
</feature>
<protein>
    <submittedName>
        <fullName evidence="7">Zinc ABC transporter substrate-binding protein</fullName>
    </submittedName>
</protein>
<dbReference type="PRINTS" id="PR00691">
    <property type="entry name" value="ADHESINB"/>
</dbReference>
<evidence type="ECO:0000256" key="4">
    <source>
        <dbReference type="RuleBase" id="RU003512"/>
    </source>
</evidence>
<evidence type="ECO:0000256" key="6">
    <source>
        <dbReference type="SAM" id="SignalP"/>
    </source>
</evidence>
<dbReference type="SUPFAM" id="SSF53807">
    <property type="entry name" value="Helical backbone' metal receptor"/>
    <property type="match status" value="1"/>
</dbReference>
<evidence type="ECO:0000256" key="5">
    <source>
        <dbReference type="SAM" id="MobiDB-lite"/>
    </source>
</evidence>
<dbReference type="InterPro" id="IPR006127">
    <property type="entry name" value="ZnuA-like"/>
</dbReference>
<name>A0A167FHD2_9BACL</name>
<comment type="similarity">
    <text evidence="1 4">Belongs to the bacterial solute-binding protein 9 family.</text>
</comment>
<dbReference type="GO" id="GO:0046872">
    <property type="term" value="F:metal ion binding"/>
    <property type="evidence" value="ECO:0007669"/>
    <property type="project" value="InterPro"/>
</dbReference>